<comment type="caution">
    <text evidence="2">The sequence shown here is derived from an EMBL/GenBank/DDBJ whole genome shotgun (WGS) entry which is preliminary data.</text>
</comment>
<protein>
    <submittedName>
        <fullName evidence="2">Variable surface protein</fullName>
    </submittedName>
</protein>
<evidence type="ECO:0000313" key="2">
    <source>
        <dbReference type="EMBL" id="GAW82009.1"/>
    </source>
</evidence>
<dbReference type="AlphaFoldDB" id="A0A1Y1JHK3"/>
<proteinExistence type="predicted"/>
<evidence type="ECO:0000313" key="3">
    <source>
        <dbReference type="Proteomes" id="UP000195521"/>
    </source>
</evidence>
<dbReference type="EMBL" id="BDQF01000013">
    <property type="protein sequence ID" value="GAW82009.1"/>
    <property type="molecule type" value="Genomic_DNA"/>
</dbReference>
<keyword evidence="1" id="KW-1133">Transmembrane helix</keyword>
<keyword evidence="1" id="KW-0812">Transmembrane</keyword>
<keyword evidence="1" id="KW-0472">Membrane</keyword>
<organism evidence="2 3">
    <name type="scientific">Plasmodium gonderi</name>
    <dbReference type="NCBI Taxonomy" id="77519"/>
    <lineage>
        <taxon>Eukaryota</taxon>
        <taxon>Sar</taxon>
        <taxon>Alveolata</taxon>
        <taxon>Apicomplexa</taxon>
        <taxon>Aconoidasida</taxon>
        <taxon>Haemosporida</taxon>
        <taxon>Plasmodiidae</taxon>
        <taxon>Plasmodium</taxon>
        <taxon>Plasmodium (Plasmodium)</taxon>
    </lineage>
</organism>
<keyword evidence="3" id="KW-1185">Reference proteome</keyword>
<feature type="transmembrane region" description="Helical" evidence="1">
    <location>
        <begin position="283"/>
        <end position="302"/>
    </location>
</feature>
<evidence type="ECO:0000256" key="1">
    <source>
        <dbReference type="SAM" id="Phobius"/>
    </source>
</evidence>
<reference evidence="3" key="1">
    <citation type="submission" date="2017-04" db="EMBL/GenBank/DDBJ databases">
        <title>Plasmodium gonderi genome.</title>
        <authorList>
            <person name="Arisue N."/>
            <person name="Honma H."/>
            <person name="Kawai S."/>
            <person name="Tougan T."/>
            <person name="Tanabe K."/>
            <person name="Horii T."/>
        </authorList>
    </citation>
    <scope>NUCLEOTIDE SEQUENCE [LARGE SCALE GENOMIC DNA]</scope>
    <source>
        <strain evidence="3">ATCC 30045</strain>
    </source>
</reference>
<name>A0A1Y1JHK3_PLAGO</name>
<accession>A0A1Y1JHK3</accession>
<dbReference type="Proteomes" id="UP000195521">
    <property type="component" value="Unassembled WGS sequence"/>
</dbReference>
<dbReference type="GeneID" id="39748741"/>
<sequence length="356" mass="41962">MKTNASIDETEFNEIFPNFDNEYDYALINYSNKNGYGMLGFHLSTFCYGFINREHNDIEKKLKPFYNSCMELGRYLYHIENEKLSEVEKILNCIYFSYKLKMELGKYSSNDKNLVALFKRTVKPSIINDEHRDVETFIQVCHEFDEYSGDDGSEILENFKKVYNIIEELKDNTNYCTSCKQNYEEYMSSLESSKCKDISSFKFILEKIKNFYECKCPLEKNVHLDHYPTVEQISENTENNSMNDTNNIAETNPKISPNEGTNTLLINEPFTNELTETITSVNIGTFSVISVILILIFILYKYTPYGSYLLRRILMSGRRLNRRYKDHLNLMESFDKTYNNSIDDRYSIAYKSEYYS</sequence>
<gene>
    <name evidence="2" type="ORF">PGO_120000</name>
</gene>
<dbReference type="RefSeq" id="XP_028544598.1">
    <property type="nucleotide sequence ID" value="XM_028688797.1"/>
</dbReference>